<protein>
    <submittedName>
        <fullName evidence="2">YqcI/YcgG family protein</fullName>
    </submittedName>
</protein>
<evidence type="ECO:0000313" key="3">
    <source>
        <dbReference type="Proteomes" id="UP001199469"/>
    </source>
</evidence>
<evidence type="ECO:0000313" key="2">
    <source>
        <dbReference type="EMBL" id="MCD2197607.1"/>
    </source>
</evidence>
<feature type="compositionally biased region" description="Basic and acidic residues" evidence="1">
    <location>
        <begin position="7"/>
        <end position="16"/>
    </location>
</feature>
<comment type="caution">
    <text evidence="2">The sequence shown here is derived from an EMBL/GenBank/DDBJ whole genome shotgun (WGS) entry which is preliminary data.</text>
</comment>
<dbReference type="EMBL" id="JAJNDB010000008">
    <property type="protein sequence ID" value="MCD2197607.1"/>
    <property type="molecule type" value="Genomic_DNA"/>
</dbReference>
<reference evidence="2 3" key="1">
    <citation type="submission" date="2021-11" db="EMBL/GenBank/DDBJ databases">
        <title>Draft genome sequence of Actinomycetospora sp. SF1 isolated from the rhizosphere soil.</title>
        <authorList>
            <person name="Duangmal K."/>
            <person name="Chantavorakit T."/>
        </authorList>
    </citation>
    <scope>NUCLEOTIDE SEQUENCE [LARGE SCALE GENOMIC DNA]</scope>
    <source>
        <strain evidence="2 3">TBRC 5722</strain>
    </source>
</reference>
<sequence length="261" mass="29802">MSTAQPERPDDPDRRGGPCPGTSSDTVRDMVIGELPAWGEPLLADMIGTLLSSDEPFPCTFAVSAARKQTLRLAFLDDPDDAAACDRLRDVLRHYLDGYEHLSKDTSLVVIFRPEESDRTLAEYSALFWSILQRLHDTDPERWPADVPADPEDPWWEFSFGGTSIFVVCNTPAHKERLSRHSPSFTITFQPRWVFDGIGPETRQGQAARKVIRRRLARYDDVPASEHLGDYGSPDNREWRQYFLHDRDDDTGPRCPFRPRE</sequence>
<name>A0ABS8PH98_9PSEU</name>
<gene>
    <name evidence="2" type="ORF">LQ327_29975</name>
</gene>
<dbReference type="Proteomes" id="UP001199469">
    <property type="component" value="Unassembled WGS sequence"/>
</dbReference>
<keyword evidence="3" id="KW-1185">Reference proteome</keyword>
<dbReference type="PANTHER" id="PTHR40045">
    <property type="entry name" value="YCGG FAMILY PROTEIN"/>
    <property type="match status" value="1"/>
</dbReference>
<dbReference type="InterPro" id="IPR014988">
    <property type="entry name" value="Uncharacterised_YqcI/YcgG"/>
</dbReference>
<dbReference type="RefSeq" id="WP_230739758.1">
    <property type="nucleotide sequence ID" value="NZ_JAJNDB010000008.1"/>
</dbReference>
<dbReference type="Pfam" id="PF08892">
    <property type="entry name" value="YqcI_YcgG"/>
    <property type="match status" value="1"/>
</dbReference>
<dbReference type="PANTHER" id="PTHR40045:SF1">
    <property type="entry name" value="YQCI_YCGG FAMILY PROTEIN"/>
    <property type="match status" value="1"/>
</dbReference>
<accession>A0ABS8PH98</accession>
<organism evidence="2 3">
    <name type="scientific">Actinomycetospora endophytica</name>
    <dbReference type="NCBI Taxonomy" id="2291215"/>
    <lineage>
        <taxon>Bacteria</taxon>
        <taxon>Bacillati</taxon>
        <taxon>Actinomycetota</taxon>
        <taxon>Actinomycetes</taxon>
        <taxon>Pseudonocardiales</taxon>
        <taxon>Pseudonocardiaceae</taxon>
        <taxon>Actinomycetospora</taxon>
    </lineage>
</organism>
<feature type="region of interest" description="Disordered" evidence="1">
    <location>
        <begin position="1"/>
        <end position="27"/>
    </location>
</feature>
<evidence type="ECO:0000256" key="1">
    <source>
        <dbReference type="SAM" id="MobiDB-lite"/>
    </source>
</evidence>
<proteinExistence type="predicted"/>